<evidence type="ECO:0000313" key="2">
    <source>
        <dbReference type="Proteomes" id="UP001548189"/>
    </source>
</evidence>
<dbReference type="Pfam" id="PF05233">
    <property type="entry name" value="PHB_acc"/>
    <property type="match status" value="1"/>
</dbReference>
<dbReference type="InterPro" id="IPR012909">
    <property type="entry name" value="PHA_DNA-bd_N"/>
</dbReference>
<proteinExistence type="predicted"/>
<comment type="caution">
    <text evidence="1">The sequence shown here is derived from an EMBL/GenBank/DDBJ whole genome shotgun (WGS) entry which is preliminary data.</text>
</comment>
<dbReference type="InterPro" id="IPR010134">
    <property type="entry name" value="PHA_reg_PhaR"/>
</dbReference>
<name>A0ABV2BRF3_9GAMM</name>
<accession>A0ABV2BRF3</accession>
<dbReference type="EMBL" id="JBEVCJ010000004">
    <property type="protein sequence ID" value="MET1254507.1"/>
    <property type="molecule type" value="Genomic_DNA"/>
</dbReference>
<organism evidence="1 2">
    <name type="scientific">Aliikangiella maris</name>
    <dbReference type="NCBI Taxonomy" id="3162458"/>
    <lineage>
        <taxon>Bacteria</taxon>
        <taxon>Pseudomonadati</taxon>
        <taxon>Pseudomonadota</taxon>
        <taxon>Gammaproteobacteria</taxon>
        <taxon>Oceanospirillales</taxon>
        <taxon>Pleioneaceae</taxon>
        <taxon>Aliikangiella</taxon>
    </lineage>
</organism>
<gene>
    <name evidence="1" type="primary">phaR</name>
    <name evidence="1" type="ORF">ABVT43_05150</name>
</gene>
<evidence type="ECO:0000313" key="1">
    <source>
        <dbReference type="EMBL" id="MET1254507.1"/>
    </source>
</evidence>
<dbReference type="Proteomes" id="UP001548189">
    <property type="component" value="Unassembled WGS sequence"/>
</dbReference>
<sequence length="145" mass="16561">MSEIRIIKKYPNRRLYDTQISSYITLNDVKELVMSYSDFKVIDAKSGEDLTRGTLMQIISEEETAGQPLLTAEILKEFVRFYGDSMQAMMSRFLEHSVKHFMEKRAGLKSPLNTILGANPVSLMQSIAEQNMDSWKAKSSSLNQK</sequence>
<dbReference type="InterPro" id="IPR007897">
    <property type="entry name" value="PHB_accumulat"/>
</dbReference>
<reference evidence="1 2" key="1">
    <citation type="submission" date="2024-06" db="EMBL/GenBank/DDBJ databases">
        <authorList>
            <person name="Li F."/>
        </authorList>
    </citation>
    <scope>NUCLEOTIDE SEQUENCE [LARGE SCALE GENOMIC DNA]</scope>
    <source>
        <strain evidence="1 2">GXAS 311</strain>
    </source>
</reference>
<dbReference type="NCBIfam" id="TIGR01848">
    <property type="entry name" value="PHA_reg_PhaR"/>
    <property type="match status" value="1"/>
</dbReference>
<keyword evidence="2" id="KW-1185">Reference proteome</keyword>
<protein>
    <submittedName>
        <fullName evidence="1">Polyhydroxyalkanoate synthesis repressor PhaR</fullName>
    </submittedName>
</protein>
<dbReference type="Pfam" id="PF07879">
    <property type="entry name" value="PHB_acc_N"/>
    <property type="match status" value="1"/>
</dbReference>